<feature type="transmembrane region" description="Helical" evidence="1">
    <location>
        <begin position="258"/>
        <end position="280"/>
    </location>
</feature>
<evidence type="ECO:0000256" key="1">
    <source>
        <dbReference type="SAM" id="Phobius"/>
    </source>
</evidence>
<accession>A0ABR2K620</accession>
<evidence type="ECO:0000313" key="3">
    <source>
        <dbReference type="Proteomes" id="UP001470230"/>
    </source>
</evidence>
<keyword evidence="1" id="KW-0472">Membrane</keyword>
<dbReference type="EMBL" id="JAPFFF010000007">
    <property type="protein sequence ID" value="KAK8886221.1"/>
    <property type="molecule type" value="Genomic_DNA"/>
</dbReference>
<evidence type="ECO:0000313" key="2">
    <source>
        <dbReference type="EMBL" id="KAK8886221.1"/>
    </source>
</evidence>
<dbReference type="Proteomes" id="UP001470230">
    <property type="component" value="Unassembled WGS sequence"/>
</dbReference>
<reference evidence="2 3" key="1">
    <citation type="submission" date="2024-04" db="EMBL/GenBank/DDBJ databases">
        <title>Tritrichomonas musculus Genome.</title>
        <authorList>
            <person name="Alves-Ferreira E."/>
            <person name="Grigg M."/>
            <person name="Lorenzi H."/>
            <person name="Galac M."/>
        </authorList>
    </citation>
    <scope>NUCLEOTIDE SEQUENCE [LARGE SCALE GENOMIC DNA]</scope>
    <source>
        <strain evidence="2 3">EAF2021</strain>
    </source>
</reference>
<organism evidence="2 3">
    <name type="scientific">Tritrichomonas musculus</name>
    <dbReference type="NCBI Taxonomy" id="1915356"/>
    <lineage>
        <taxon>Eukaryota</taxon>
        <taxon>Metamonada</taxon>
        <taxon>Parabasalia</taxon>
        <taxon>Tritrichomonadida</taxon>
        <taxon>Tritrichomonadidae</taxon>
        <taxon>Tritrichomonas</taxon>
    </lineage>
</organism>
<keyword evidence="1" id="KW-0812">Transmembrane</keyword>
<keyword evidence="3" id="KW-1185">Reference proteome</keyword>
<keyword evidence="1" id="KW-1133">Transmembrane helix</keyword>
<gene>
    <name evidence="2" type="ORF">M9Y10_041680</name>
</gene>
<name>A0ABR2K620_9EUKA</name>
<comment type="caution">
    <text evidence="2">The sequence shown here is derived from an EMBL/GenBank/DDBJ whole genome shotgun (WGS) entry which is preliminary data.</text>
</comment>
<sequence length="304" mass="34969">MILYLCFSLAIRLDPPPLNIYRDFDFMDTFTLLDKDSVTISGKERDIFVAIQPHSIMGHVFSTVYKNSIEKNTIQHSVGERFYVSNQDLKINYSYRGGVVVHVWSLPRGMCDTSYTIYSAGQRSATIHLNEIFNEDTKICWLLNFKGPVDFDANFINGSQGSKLIVGDFKHLITKHFYEFQPGQNRNNNGLNKTHMILLNAKEGPTSINIDLKSQIPYADWTDNPSLFVKRGGKKSKQQLENQEKNLYLETVRNVQTWIWLCLFGMFGSILGFTFIIFFIRPFKKIHKSLSHPDLSKDGKSKTD</sequence>
<proteinExistence type="predicted"/>
<protein>
    <submittedName>
        <fullName evidence="2">Uncharacterized protein</fullName>
    </submittedName>
</protein>